<feature type="transmembrane region" description="Helical" evidence="1">
    <location>
        <begin position="6"/>
        <end position="31"/>
    </location>
</feature>
<feature type="transmembrane region" description="Helical" evidence="1">
    <location>
        <begin position="80"/>
        <end position="101"/>
    </location>
</feature>
<proteinExistence type="predicted"/>
<dbReference type="EMBL" id="JABEBT010000129">
    <property type="protein sequence ID" value="KAF7630818.1"/>
    <property type="molecule type" value="Genomic_DNA"/>
</dbReference>
<evidence type="ECO:0000313" key="3">
    <source>
        <dbReference type="Proteomes" id="UP000605970"/>
    </source>
</evidence>
<dbReference type="Proteomes" id="UP000605970">
    <property type="component" value="Unassembled WGS sequence"/>
</dbReference>
<dbReference type="Pfam" id="PF10317">
    <property type="entry name" value="7TM_GPCR_Srd"/>
    <property type="match status" value="1"/>
</dbReference>
<gene>
    <name evidence="2" type="ORF">Mgra_00008918</name>
</gene>
<dbReference type="SUPFAM" id="SSF81321">
    <property type="entry name" value="Family A G protein-coupled receptor-like"/>
    <property type="match status" value="1"/>
</dbReference>
<feature type="transmembrane region" description="Helical" evidence="1">
    <location>
        <begin position="236"/>
        <end position="264"/>
    </location>
</feature>
<dbReference type="OrthoDB" id="264532at2759"/>
<keyword evidence="1" id="KW-1133">Transmembrane helix</keyword>
<keyword evidence="1" id="KW-0812">Transmembrane</keyword>
<organism evidence="2 3">
    <name type="scientific">Meloidogyne graminicola</name>
    <dbReference type="NCBI Taxonomy" id="189291"/>
    <lineage>
        <taxon>Eukaryota</taxon>
        <taxon>Metazoa</taxon>
        <taxon>Ecdysozoa</taxon>
        <taxon>Nematoda</taxon>
        <taxon>Chromadorea</taxon>
        <taxon>Rhabditida</taxon>
        <taxon>Tylenchina</taxon>
        <taxon>Tylenchomorpha</taxon>
        <taxon>Tylenchoidea</taxon>
        <taxon>Meloidogynidae</taxon>
        <taxon>Meloidogyninae</taxon>
        <taxon>Meloidogyne</taxon>
    </lineage>
</organism>
<evidence type="ECO:0000313" key="2">
    <source>
        <dbReference type="EMBL" id="KAF7630818.1"/>
    </source>
</evidence>
<dbReference type="PANTHER" id="PTHR22943">
    <property type="entry name" value="7-TRANSMEMBRANE DOMAIN RECEPTOR C.ELEGANS"/>
    <property type="match status" value="1"/>
</dbReference>
<evidence type="ECO:0000256" key="1">
    <source>
        <dbReference type="SAM" id="Phobius"/>
    </source>
</evidence>
<feature type="transmembrane region" description="Helical" evidence="1">
    <location>
        <begin position="43"/>
        <end position="60"/>
    </location>
</feature>
<name>A0A8S9ZED0_9BILA</name>
<protein>
    <submittedName>
        <fullName evidence="2">Uncharacterized protein</fullName>
    </submittedName>
</protein>
<dbReference type="AlphaFoldDB" id="A0A8S9ZED0"/>
<dbReference type="InterPro" id="IPR019421">
    <property type="entry name" value="7TM_GPCR_serpentine_rcpt_Srd"/>
</dbReference>
<keyword evidence="1" id="KW-0472">Membrane</keyword>
<feature type="transmembrane region" description="Helical" evidence="1">
    <location>
        <begin position="270"/>
        <end position="295"/>
    </location>
</feature>
<reference evidence="2" key="1">
    <citation type="journal article" date="2020" name="Ecol. Evol.">
        <title>Genome structure and content of the rice root-knot nematode (Meloidogyne graminicola).</title>
        <authorList>
            <person name="Phan N.T."/>
            <person name="Danchin E.G.J."/>
            <person name="Klopp C."/>
            <person name="Perfus-Barbeoch L."/>
            <person name="Kozlowski D.K."/>
            <person name="Koutsovoulos G.D."/>
            <person name="Lopez-Roques C."/>
            <person name="Bouchez O."/>
            <person name="Zahm M."/>
            <person name="Besnard G."/>
            <person name="Bellafiore S."/>
        </authorList>
    </citation>
    <scope>NUCLEOTIDE SEQUENCE</scope>
    <source>
        <strain evidence="2">VN-18</strain>
    </source>
</reference>
<sequence length="344" mass="39958">LDTVRSVYSITAVSSFCLGILLNLLLSWLILTKTVKAMRMYSRLLLHSCLMIVDHGYRALFQNGFFRNLPQPYAYMMNVLWIQLLLFFLASTTAQFIFRYFLLSKDGHIPHNLIWFMGVMAFFLNLFHIILLAWADYPRPDYFEKMEELSKLVTQEAGITDVKFSSFTWARSFPWLMHCAIMVFLFSTCYAVITVCVFKIRSFVRESFTFNVDIGEKDNSMEKLKKERLRDYNNQITAALIVQAILPTFEVIAMSTQILLPIFYPSGTTVFIIVYTVIPLYFAPVINPIATIYLVKPYRRAVLNIFFKRTNFETTNATMKYNTGILMNKDNQQTNAVAPMDVEN</sequence>
<accession>A0A8S9ZED0</accession>
<feature type="non-terminal residue" evidence="2">
    <location>
        <position position="1"/>
    </location>
</feature>
<dbReference type="PANTHER" id="PTHR22943:SF248">
    <property type="entry name" value="SEVEN TM RECEPTOR"/>
    <property type="match status" value="1"/>
</dbReference>
<feature type="transmembrane region" description="Helical" evidence="1">
    <location>
        <begin position="113"/>
        <end position="135"/>
    </location>
</feature>
<comment type="caution">
    <text evidence="2">The sequence shown here is derived from an EMBL/GenBank/DDBJ whole genome shotgun (WGS) entry which is preliminary data.</text>
</comment>
<keyword evidence="3" id="KW-1185">Reference proteome</keyword>
<feature type="transmembrane region" description="Helical" evidence="1">
    <location>
        <begin position="175"/>
        <end position="198"/>
    </location>
</feature>